<dbReference type="RefSeq" id="WP_126578353.1">
    <property type="nucleotide sequence ID" value="NZ_BIFR01000001.1"/>
</dbReference>
<sequence length="450" mass="48572">MQCSKCKAPTEDESVYCGQCGKQFTQPGRPVMVAFAPQPDRLSRLEAPWLEQAENEERPLPFPEEQVLPFQADKPYTQIYPKTPIPLPGRRKSLTLPHLALPFRQPHSSRFRHKSLSLLTFMLIVLLLGIAIGAITLLQNKHLSSDPAHATGNITFSDSSASQSDSGGLTLTLSGLAAPPSGSHYAAWLVDERVEQTTALGTLTKVEQSATPGYVLVFHHSGTNLLGSGNKFEITQETGSATLPAGKVLLTASYPELAFLHIKHLLVSFATTPGNVGLLVGLRDQGQQVQAQAQSLKNSEGKREETLCNAQSLLNLLEGTDGAHFHSLPPSCVQASRGDGFGLLGQGGEGYLSMVAMHASLAATQSDATDTIRTHAQKIIQGTDQLKKWFNTIDQDAQSLLTDPTNHTKIQEISQLASSIMNGDQHTAGIISLYHEGQSMATLTFVPDMH</sequence>
<protein>
    <submittedName>
        <fullName evidence="2">Uncharacterized protein</fullName>
    </submittedName>
</protein>
<dbReference type="OrthoDB" id="151761at2"/>
<gene>
    <name evidence="2" type="ORF">KTT_06380</name>
</gene>
<evidence type="ECO:0000313" key="3">
    <source>
        <dbReference type="Proteomes" id="UP000287352"/>
    </source>
</evidence>
<keyword evidence="1" id="KW-0472">Membrane</keyword>
<keyword evidence="1" id="KW-1133">Transmembrane helix</keyword>
<organism evidence="2 3">
    <name type="scientific">Tengunoibacter tsumagoiensis</name>
    <dbReference type="NCBI Taxonomy" id="2014871"/>
    <lineage>
        <taxon>Bacteria</taxon>
        <taxon>Bacillati</taxon>
        <taxon>Chloroflexota</taxon>
        <taxon>Ktedonobacteria</taxon>
        <taxon>Ktedonobacterales</taxon>
        <taxon>Dictyobacteraceae</taxon>
        <taxon>Tengunoibacter</taxon>
    </lineage>
</organism>
<accession>A0A401ZV42</accession>
<evidence type="ECO:0000313" key="2">
    <source>
        <dbReference type="EMBL" id="GCE10779.1"/>
    </source>
</evidence>
<evidence type="ECO:0000256" key="1">
    <source>
        <dbReference type="SAM" id="Phobius"/>
    </source>
</evidence>
<keyword evidence="3" id="KW-1185">Reference proteome</keyword>
<feature type="transmembrane region" description="Helical" evidence="1">
    <location>
        <begin position="116"/>
        <end position="138"/>
    </location>
</feature>
<reference evidence="3" key="1">
    <citation type="submission" date="2018-12" db="EMBL/GenBank/DDBJ databases">
        <title>Tengunoibacter tsumagoiensis gen. nov., sp. nov., Dictyobacter kobayashii sp. nov., D. alpinus sp. nov., and D. joshuensis sp. nov. and description of Dictyobacteraceae fam. nov. within the order Ktedonobacterales isolated from Tengu-no-mugimeshi.</title>
        <authorList>
            <person name="Wang C.M."/>
            <person name="Zheng Y."/>
            <person name="Sakai Y."/>
            <person name="Toyoda A."/>
            <person name="Minakuchi Y."/>
            <person name="Abe K."/>
            <person name="Yokota A."/>
            <person name="Yabe S."/>
        </authorList>
    </citation>
    <scope>NUCLEOTIDE SEQUENCE [LARGE SCALE GENOMIC DNA]</scope>
    <source>
        <strain evidence="3">Uno3</strain>
    </source>
</reference>
<proteinExistence type="predicted"/>
<dbReference type="EMBL" id="BIFR01000001">
    <property type="protein sequence ID" value="GCE10779.1"/>
    <property type="molecule type" value="Genomic_DNA"/>
</dbReference>
<keyword evidence="1" id="KW-0812">Transmembrane</keyword>
<dbReference type="Proteomes" id="UP000287352">
    <property type="component" value="Unassembled WGS sequence"/>
</dbReference>
<dbReference type="AlphaFoldDB" id="A0A401ZV42"/>
<comment type="caution">
    <text evidence="2">The sequence shown here is derived from an EMBL/GenBank/DDBJ whole genome shotgun (WGS) entry which is preliminary data.</text>
</comment>
<name>A0A401ZV42_9CHLR</name>